<dbReference type="GO" id="GO:0005777">
    <property type="term" value="C:peroxisome"/>
    <property type="evidence" value="ECO:0007669"/>
    <property type="project" value="InterPro"/>
</dbReference>
<name>A0AAV5TIM1_9BILA</name>
<dbReference type="Gene3D" id="2.40.110.10">
    <property type="entry name" value="Butyryl-CoA Dehydrogenase, subunit A, domain 2"/>
    <property type="match status" value="1"/>
</dbReference>
<dbReference type="EMBL" id="BTSX01000004">
    <property type="protein sequence ID" value="GMS94156.1"/>
    <property type="molecule type" value="Genomic_DNA"/>
</dbReference>
<dbReference type="EMBL" id="BTSX01000004">
    <property type="protein sequence ID" value="GMS94121.1"/>
    <property type="molecule type" value="Genomic_DNA"/>
</dbReference>
<sequence length="64" mass="7118">AQTEMGHGTNLKELETTATYDKQTQEFVLHSPTRSSTKWWPGNLGKMSNYAIVTAQLLIGGKNH</sequence>
<dbReference type="SUPFAM" id="SSF56645">
    <property type="entry name" value="Acyl-CoA dehydrogenase NM domain-like"/>
    <property type="match status" value="1"/>
</dbReference>
<keyword evidence="7" id="KW-1185">Reference proteome</keyword>
<evidence type="ECO:0000256" key="4">
    <source>
        <dbReference type="ARBA" id="ARBA00022827"/>
    </source>
</evidence>
<dbReference type="InterPro" id="IPR012258">
    <property type="entry name" value="Acyl-CoA_oxidase"/>
</dbReference>
<keyword evidence="3" id="KW-0285">Flavoprotein</keyword>
<dbReference type="PANTHER" id="PTHR10909">
    <property type="entry name" value="ELECTRON TRANSPORT OXIDOREDUCTASE"/>
    <property type="match status" value="1"/>
</dbReference>
<dbReference type="GO" id="GO:0033540">
    <property type="term" value="P:fatty acid beta-oxidation using acyl-CoA oxidase"/>
    <property type="evidence" value="ECO:0007669"/>
    <property type="project" value="TreeGrafter"/>
</dbReference>
<accession>A0AAV5TIM1</accession>
<evidence type="ECO:0000256" key="1">
    <source>
        <dbReference type="ARBA" id="ARBA00001974"/>
    </source>
</evidence>
<dbReference type="GO" id="GO:0005504">
    <property type="term" value="F:fatty acid binding"/>
    <property type="evidence" value="ECO:0007669"/>
    <property type="project" value="TreeGrafter"/>
</dbReference>
<dbReference type="PANTHER" id="PTHR10909:SF250">
    <property type="entry name" value="PEROXISOMAL ACYL-COENZYME A OXIDASE 1"/>
    <property type="match status" value="1"/>
</dbReference>
<evidence type="ECO:0000256" key="2">
    <source>
        <dbReference type="ARBA" id="ARBA00004846"/>
    </source>
</evidence>
<dbReference type="InterPro" id="IPR009100">
    <property type="entry name" value="AcylCoA_DH/oxidase_NM_dom_sf"/>
</dbReference>
<dbReference type="Proteomes" id="UP001432027">
    <property type="component" value="Unassembled WGS sequence"/>
</dbReference>
<gene>
    <name evidence="5" type="ORF">PENTCL1PPCAC_16296</name>
    <name evidence="6" type="ORF">PENTCL1PPCAC_16331</name>
</gene>
<proteinExistence type="predicted"/>
<evidence type="ECO:0000256" key="3">
    <source>
        <dbReference type="ARBA" id="ARBA00022630"/>
    </source>
</evidence>
<organism evidence="6 7">
    <name type="scientific">Pristionchus entomophagus</name>
    <dbReference type="NCBI Taxonomy" id="358040"/>
    <lineage>
        <taxon>Eukaryota</taxon>
        <taxon>Metazoa</taxon>
        <taxon>Ecdysozoa</taxon>
        <taxon>Nematoda</taxon>
        <taxon>Chromadorea</taxon>
        <taxon>Rhabditida</taxon>
        <taxon>Rhabditina</taxon>
        <taxon>Diplogasteromorpha</taxon>
        <taxon>Diplogasteroidea</taxon>
        <taxon>Neodiplogasteridae</taxon>
        <taxon>Pristionchus</taxon>
    </lineage>
</organism>
<reference evidence="6" key="1">
    <citation type="submission" date="2023-10" db="EMBL/GenBank/DDBJ databases">
        <title>Genome assembly of Pristionchus species.</title>
        <authorList>
            <person name="Yoshida K."/>
            <person name="Sommer R.J."/>
        </authorList>
    </citation>
    <scope>NUCLEOTIDE SEQUENCE</scope>
    <source>
        <strain evidence="6">RS0144</strain>
    </source>
</reference>
<feature type="non-terminal residue" evidence="6">
    <location>
        <position position="1"/>
    </location>
</feature>
<dbReference type="AlphaFoldDB" id="A0AAV5TIM1"/>
<evidence type="ECO:0008006" key="8">
    <source>
        <dbReference type="Google" id="ProtNLM"/>
    </source>
</evidence>
<protein>
    <recommendedName>
        <fullName evidence="8">Acyl-coenzyme A oxidase N-terminal domain-containing protein</fullName>
    </recommendedName>
</protein>
<comment type="pathway">
    <text evidence="2">Lipid metabolism; peroxisomal fatty acid beta-oxidation.</text>
</comment>
<comment type="cofactor">
    <cofactor evidence="1">
        <name>FAD</name>
        <dbReference type="ChEBI" id="CHEBI:57692"/>
    </cofactor>
</comment>
<dbReference type="GO" id="GO:1904070">
    <property type="term" value="P:ascaroside biosynthetic process"/>
    <property type="evidence" value="ECO:0007669"/>
    <property type="project" value="TreeGrafter"/>
</dbReference>
<dbReference type="GO" id="GO:0003997">
    <property type="term" value="F:acyl-CoA oxidase activity"/>
    <property type="evidence" value="ECO:0007669"/>
    <property type="project" value="InterPro"/>
</dbReference>
<dbReference type="InterPro" id="IPR046373">
    <property type="entry name" value="Acyl-CoA_Oxase/DH_mid-dom_sf"/>
</dbReference>
<evidence type="ECO:0000313" key="6">
    <source>
        <dbReference type="EMBL" id="GMS94156.1"/>
    </source>
</evidence>
<keyword evidence="4" id="KW-0274">FAD</keyword>
<comment type="caution">
    <text evidence="6">The sequence shown here is derived from an EMBL/GenBank/DDBJ whole genome shotgun (WGS) entry which is preliminary data.</text>
</comment>
<evidence type="ECO:0000313" key="5">
    <source>
        <dbReference type="EMBL" id="GMS94121.1"/>
    </source>
</evidence>
<dbReference type="GO" id="GO:0055088">
    <property type="term" value="P:lipid homeostasis"/>
    <property type="evidence" value="ECO:0007669"/>
    <property type="project" value="TreeGrafter"/>
</dbReference>
<dbReference type="GO" id="GO:0071949">
    <property type="term" value="F:FAD binding"/>
    <property type="evidence" value="ECO:0007669"/>
    <property type="project" value="InterPro"/>
</dbReference>
<evidence type="ECO:0000313" key="7">
    <source>
        <dbReference type="Proteomes" id="UP001432027"/>
    </source>
</evidence>
<feature type="non-terminal residue" evidence="6">
    <location>
        <position position="64"/>
    </location>
</feature>